<name>A0A9N7UW50_PLEPL</name>
<organism evidence="1 2">
    <name type="scientific">Pleuronectes platessa</name>
    <name type="common">European plaice</name>
    <dbReference type="NCBI Taxonomy" id="8262"/>
    <lineage>
        <taxon>Eukaryota</taxon>
        <taxon>Metazoa</taxon>
        <taxon>Chordata</taxon>
        <taxon>Craniata</taxon>
        <taxon>Vertebrata</taxon>
        <taxon>Euteleostomi</taxon>
        <taxon>Actinopterygii</taxon>
        <taxon>Neopterygii</taxon>
        <taxon>Teleostei</taxon>
        <taxon>Neoteleostei</taxon>
        <taxon>Acanthomorphata</taxon>
        <taxon>Carangaria</taxon>
        <taxon>Pleuronectiformes</taxon>
        <taxon>Pleuronectoidei</taxon>
        <taxon>Pleuronectidae</taxon>
        <taxon>Pleuronectes</taxon>
    </lineage>
</organism>
<evidence type="ECO:0000313" key="2">
    <source>
        <dbReference type="Proteomes" id="UP001153269"/>
    </source>
</evidence>
<evidence type="ECO:0000313" key="1">
    <source>
        <dbReference type="EMBL" id="CAB1440538.1"/>
    </source>
</evidence>
<dbReference type="Proteomes" id="UP001153269">
    <property type="component" value="Unassembled WGS sequence"/>
</dbReference>
<keyword evidence="2" id="KW-1185">Reference proteome</keyword>
<proteinExistence type="predicted"/>
<dbReference type="EMBL" id="CADEAL010002466">
    <property type="protein sequence ID" value="CAB1440538.1"/>
    <property type="molecule type" value="Genomic_DNA"/>
</dbReference>
<comment type="caution">
    <text evidence="1">The sequence shown here is derived from an EMBL/GenBank/DDBJ whole genome shotgun (WGS) entry which is preliminary data.</text>
</comment>
<gene>
    <name evidence="1" type="ORF">PLEPLA_LOCUS28304</name>
</gene>
<accession>A0A9N7UW50</accession>
<protein>
    <submittedName>
        <fullName evidence="1">Uncharacterized protein</fullName>
    </submittedName>
</protein>
<reference evidence="1" key="1">
    <citation type="submission" date="2020-03" db="EMBL/GenBank/DDBJ databases">
        <authorList>
            <person name="Weist P."/>
        </authorList>
    </citation>
    <scope>NUCLEOTIDE SEQUENCE</scope>
</reference>
<dbReference type="AlphaFoldDB" id="A0A9N7UW50"/>
<sequence>MYLTSMMKVLRRYQHIRSPTRGETTLDNVYTTFRQKLKRNRLVTRTISEVVRPIRLSCTGQLQNYGVSVVPTCFKETIVVPGLKKTKNVCLNDYRPVALTSTIILSG</sequence>